<dbReference type="CDD" id="cd00082">
    <property type="entry name" value="HisKA"/>
    <property type="match status" value="1"/>
</dbReference>
<dbReference type="InterPro" id="IPR036097">
    <property type="entry name" value="HisK_dim/P_sf"/>
</dbReference>
<dbReference type="SMART" id="SM00388">
    <property type="entry name" value="HisKA"/>
    <property type="match status" value="1"/>
</dbReference>
<evidence type="ECO:0000313" key="5">
    <source>
        <dbReference type="Proteomes" id="UP001595704"/>
    </source>
</evidence>
<dbReference type="EC" id="2.7.13.3" evidence="2"/>
<name>A0ABV7UPE3_9HYPH</name>
<feature type="domain" description="Signal transduction histidine kinase dimerisation/phosphoacceptor" evidence="3">
    <location>
        <begin position="40"/>
        <end position="106"/>
    </location>
</feature>
<evidence type="ECO:0000259" key="3">
    <source>
        <dbReference type="SMART" id="SM00388"/>
    </source>
</evidence>
<dbReference type="Pfam" id="PF00512">
    <property type="entry name" value="HisKA"/>
    <property type="match status" value="1"/>
</dbReference>
<gene>
    <name evidence="4" type="ORF">ACFONL_22880</name>
</gene>
<dbReference type="RefSeq" id="WP_191321070.1">
    <property type="nucleotide sequence ID" value="NZ_BNCG01000039.1"/>
</dbReference>
<dbReference type="InterPro" id="IPR003661">
    <property type="entry name" value="HisK_dim/P_dom"/>
</dbReference>
<evidence type="ECO:0000256" key="1">
    <source>
        <dbReference type="ARBA" id="ARBA00000085"/>
    </source>
</evidence>
<accession>A0ABV7UPE3</accession>
<reference evidence="5" key="1">
    <citation type="journal article" date="2019" name="Int. J. Syst. Evol. Microbiol.">
        <title>The Global Catalogue of Microorganisms (GCM) 10K type strain sequencing project: providing services to taxonomists for standard genome sequencing and annotation.</title>
        <authorList>
            <consortium name="The Broad Institute Genomics Platform"/>
            <consortium name="The Broad Institute Genome Sequencing Center for Infectious Disease"/>
            <person name="Wu L."/>
            <person name="Ma J."/>
        </authorList>
    </citation>
    <scope>NUCLEOTIDE SEQUENCE [LARGE SCALE GENOMIC DNA]</scope>
    <source>
        <strain evidence="5">KCTC 42282</strain>
    </source>
</reference>
<keyword evidence="5" id="KW-1185">Reference proteome</keyword>
<keyword evidence="4" id="KW-0418">Kinase</keyword>
<sequence>MTGNASDPDASLPASDIDAALAAAARRAAAALDQAWGPEALGEAMRETAHQFNNLLTVLQSSAELLGMPNLPEERRGRYLHAIQDATDRAARLVGALQALARTAAPKRMTFDVADRLAGLAKDPASLAVSADAAGFDAAIATLVAILRPSSALPPPDIRVRLAEGRPAWHDLPRSESPHVAVTLSGAARDSAFASRLLAVLDAAELAPEWLQLFAFLARSAGALHVRVSDDGAPAFVLALPAVGILKAASPPRGPDRGPVTPI</sequence>
<evidence type="ECO:0000256" key="2">
    <source>
        <dbReference type="ARBA" id="ARBA00012438"/>
    </source>
</evidence>
<dbReference type="EMBL" id="JBHRYC010000124">
    <property type="protein sequence ID" value="MFC3640183.1"/>
    <property type="molecule type" value="Genomic_DNA"/>
</dbReference>
<dbReference type="SUPFAM" id="SSF47384">
    <property type="entry name" value="Homodimeric domain of signal transducing histidine kinase"/>
    <property type="match status" value="1"/>
</dbReference>
<dbReference type="Gene3D" id="1.10.287.130">
    <property type="match status" value="1"/>
</dbReference>
<proteinExistence type="predicted"/>
<dbReference type="Proteomes" id="UP001595704">
    <property type="component" value="Unassembled WGS sequence"/>
</dbReference>
<organism evidence="4 5">
    <name type="scientific">Camelimonas fluminis</name>
    <dbReference type="NCBI Taxonomy" id="1576911"/>
    <lineage>
        <taxon>Bacteria</taxon>
        <taxon>Pseudomonadati</taxon>
        <taxon>Pseudomonadota</taxon>
        <taxon>Alphaproteobacteria</taxon>
        <taxon>Hyphomicrobiales</taxon>
        <taxon>Chelatococcaceae</taxon>
        <taxon>Camelimonas</taxon>
    </lineage>
</organism>
<evidence type="ECO:0000313" key="4">
    <source>
        <dbReference type="EMBL" id="MFC3640183.1"/>
    </source>
</evidence>
<comment type="caution">
    <text evidence="4">The sequence shown here is derived from an EMBL/GenBank/DDBJ whole genome shotgun (WGS) entry which is preliminary data.</text>
</comment>
<protein>
    <recommendedName>
        <fullName evidence="2">histidine kinase</fullName>
        <ecNumber evidence="2">2.7.13.3</ecNumber>
    </recommendedName>
</protein>
<dbReference type="GO" id="GO:0016301">
    <property type="term" value="F:kinase activity"/>
    <property type="evidence" value="ECO:0007669"/>
    <property type="project" value="UniProtKB-KW"/>
</dbReference>
<keyword evidence="4" id="KW-0808">Transferase</keyword>
<comment type="catalytic activity">
    <reaction evidence="1">
        <text>ATP + protein L-histidine = ADP + protein N-phospho-L-histidine.</text>
        <dbReference type="EC" id="2.7.13.3"/>
    </reaction>
</comment>